<evidence type="ECO:0000313" key="2">
    <source>
        <dbReference type="Proteomes" id="UP001163603"/>
    </source>
</evidence>
<gene>
    <name evidence="1" type="ORF">Pint_02446</name>
</gene>
<proteinExistence type="predicted"/>
<name>A0ACC0ZJC2_9ROSI</name>
<keyword evidence="2" id="KW-1185">Reference proteome</keyword>
<accession>A0ACC0ZJC2</accession>
<sequence>MAGKGSSFIMFRFFPFLYILLTYFCQRTSASSISGNCSTRVSYVYCFNSGLPSAWYNNNSVVMDGWKMRVFLLTKNANDVDFYCGFYCSGACNSYVFSVVAIRGGGGNHTVVWSANKDRPVKENAMVQLTREGLVLQDSDGTQVWSSNTSGSGNSIVGMNLNHSGNLVLFSNENDSIWESPTEKISFSPPSSTPPPIPPSTQPAENGSPGVTNLAPPPPGPRRGKGKKLVAVIAGSVAGVLVIDDPAHRPSMSTVVKVLEGVMEVDENINYKFAHAMPYASFVNHRVSAPPVESILSNPR</sequence>
<reference evidence="2" key="1">
    <citation type="journal article" date="2023" name="G3 (Bethesda)">
        <title>Genome assembly and association tests identify interacting loci associated with vigor, precocity, and sex in interspecific pistachio rootstocks.</title>
        <authorList>
            <person name="Palmer W."/>
            <person name="Jacygrad E."/>
            <person name="Sagayaradj S."/>
            <person name="Cavanaugh K."/>
            <person name="Han R."/>
            <person name="Bertier L."/>
            <person name="Beede B."/>
            <person name="Kafkas S."/>
            <person name="Golino D."/>
            <person name="Preece J."/>
            <person name="Michelmore R."/>
        </authorList>
    </citation>
    <scope>NUCLEOTIDE SEQUENCE [LARGE SCALE GENOMIC DNA]</scope>
</reference>
<dbReference type="EMBL" id="CM047736">
    <property type="protein sequence ID" value="KAJ0052876.1"/>
    <property type="molecule type" value="Genomic_DNA"/>
</dbReference>
<protein>
    <submittedName>
        <fullName evidence="1">Uncharacterized protein</fullName>
    </submittedName>
</protein>
<comment type="caution">
    <text evidence="1">The sequence shown here is derived from an EMBL/GenBank/DDBJ whole genome shotgun (WGS) entry which is preliminary data.</text>
</comment>
<organism evidence="1 2">
    <name type="scientific">Pistacia integerrima</name>
    <dbReference type="NCBI Taxonomy" id="434235"/>
    <lineage>
        <taxon>Eukaryota</taxon>
        <taxon>Viridiplantae</taxon>
        <taxon>Streptophyta</taxon>
        <taxon>Embryophyta</taxon>
        <taxon>Tracheophyta</taxon>
        <taxon>Spermatophyta</taxon>
        <taxon>Magnoliopsida</taxon>
        <taxon>eudicotyledons</taxon>
        <taxon>Gunneridae</taxon>
        <taxon>Pentapetalae</taxon>
        <taxon>rosids</taxon>
        <taxon>malvids</taxon>
        <taxon>Sapindales</taxon>
        <taxon>Anacardiaceae</taxon>
        <taxon>Pistacia</taxon>
    </lineage>
</organism>
<dbReference type="Proteomes" id="UP001163603">
    <property type="component" value="Chromosome 1"/>
</dbReference>
<evidence type="ECO:0000313" key="1">
    <source>
        <dbReference type="EMBL" id="KAJ0052876.1"/>
    </source>
</evidence>